<sequence>MAAQELHNVYQVGASEKVKEMEVELARELAELRAELEEVDLPARTTSSVPLPENPEHFKWERKLVVQRVLEVSGAEPICVQAEQMKREMDTTELNEYTSGSLPLLLLQHFTERIQHLLHLRHQHMLRWRRFSRHTSVMEALYPVYSKRLEQILFEYNDSVQRAQRLSLARETLMQDKPESAVTAVSLEDLQIYLRWLVCHLHSLKKFHQFFKVLQWLPTVHKDDLVPPDVRPDDKERNEEETAAHRASHCHDYRPTHKLADLSRPASVRSHTSAAASSAAAPAPPSPTLLTSAVVLPSSTAASGRGLAPEEPMLGLPMGRVDLEHLRPQLAFLIDVYAIDFDISSVNNSADQMELFGAVNRKFKQIFTKQELLGHLRTYGLFEPGQASTESGGMNYIYKKEANWCGFVKLCPERDPQQQRGWADMQQLKFTDELLKVQAHFVKVKNCKKVQETLKKHAAQLQEPQPVAATSVTPHRTHDSTRATWKKIYSDPDLYHDTEKDESVSTQDFDDRDLDSASFDVRSDRAGSAHGRKDSYDYLSTVQMLGLDDGEKDKADPVMTQGAFLSYLHLRHLRIRDMKRTCLTVLNYFRSVERTLTINDQGLIGDEESLQRASFQNHCTGTGIDGSTGGGGGLSYHGYLHNNPADFKISESDFIQFSEINNHDDFYVIEDNHVHVIDQKGYQIIYDKALEDLGSLEADLLLVCSHYIQNYHDGTSGASGDPAGSRRHPLNQAGDLNMATYAHEEVDRFDVLLDVWTHEAAFLESKRELLDCYFEAYQHVVDRDERRRLAQVITNIMHQRPRLDPHSDYFVQLYRAECAVLHKHVALVKSLLDRHMDSQREYIHRVTRDPDTELGLPHRIIPKQPIAVNLSRPVLKNVYMLEFHPTLATASRIPAALRHSYWELYEIHQPRTLWAAVMMEKKLLEVALTEWETLPVIGSSFSVQVQRDLFSDTFAEDPVLLCQLATSSLKQQEEAAGRRSHKEKQINMVQTFGRLMNIITLRHRLIEACWETEILSKVYKQQALELGFPEFHLHLRFVQFEFASLKSEAGKPGPIFMTSVQEDDSAVDKYAPSCLYLAIHELDEGHLGRFSFRTRDSILQVMRPGGMESFQVVLKAQVTHKNALMAAVQQVNMCQPIKVTERDGRVSPTDTRSEKSSMTQMTSLSSTATGTAAAGKLVPADNNKLRKTAEAFFSLQLEKSPSRDLMLNDFVAKKQQMTTALKNSEEMEKVKRRLISEFCEKFHGRLSQVSLRGQLLGYYSSLVNLLSRFPNVRDAYFVLGEPNEKKSDEDDMDALTTDPRLVKKRPRRLLSRDGQHVLNLWFIPHHTEVLVLYKTLDDSVCSQALADSLRIVAALHDILHYLSVYAGLENSQINRGSHPRETVFTSWGVTERIGSELREIQKEIQHLPDPSDPHSVLELLTLRREVMFLQFDLVIRYCMRDTCLSTGNLAAYKSIISNARYALTYISSAQKPGLLSTHLTVPQPLESRDLTATVLFPWRAFINSCGPYPVGFHQWFLIEKFMNMCVDGLQDTDRHVAGGEVLGVSLLMEDVLQTGSHATFSLPDLKSHVQSPSGGDTTEQSHSGKNLSTPTELKQARSAL</sequence>
<evidence type="ECO:0000313" key="3">
    <source>
        <dbReference type="EMBL" id="CAG5117025.1"/>
    </source>
</evidence>
<feature type="region of interest" description="Disordered" evidence="1">
    <location>
        <begin position="461"/>
        <end position="481"/>
    </location>
</feature>
<gene>
    <name evidence="3" type="ORF">CUNI_LOCUS2583</name>
</gene>
<dbReference type="PANTHER" id="PTHR33331:SF13">
    <property type="entry name" value="COILED-COIL DOMAIN CONTAINING 162"/>
    <property type="match status" value="1"/>
</dbReference>
<evidence type="ECO:0000259" key="2">
    <source>
        <dbReference type="Pfam" id="PF15082"/>
    </source>
</evidence>
<feature type="region of interest" description="Disordered" evidence="1">
    <location>
        <begin position="1141"/>
        <end position="1170"/>
    </location>
</feature>
<dbReference type="OrthoDB" id="76966at2759"/>
<dbReference type="InterPro" id="IPR029376">
    <property type="entry name" value="DUF4549"/>
</dbReference>
<accession>A0A8S3YNK1</accession>
<feature type="domain" description="DUF4549" evidence="2">
    <location>
        <begin position="9"/>
        <end position="145"/>
    </location>
</feature>
<dbReference type="InterPro" id="IPR040401">
    <property type="entry name" value="CCDC162"/>
</dbReference>
<dbReference type="PANTHER" id="PTHR33331">
    <property type="entry name" value="COILED-COIL DOMAIN-CONTAINING PROTEIN 162"/>
    <property type="match status" value="1"/>
</dbReference>
<feature type="non-terminal residue" evidence="3">
    <location>
        <position position="1600"/>
    </location>
</feature>
<comment type="caution">
    <text evidence="3">The sequence shown here is derived from an EMBL/GenBank/DDBJ whole genome shotgun (WGS) entry which is preliminary data.</text>
</comment>
<evidence type="ECO:0000313" key="4">
    <source>
        <dbReference type="Proteomes" id="UP000678393"/>
    </source>
</evidence>
<organism evidence="3 4">
    <name type="scientific">Candidula unifasciata</name>
    <dbReference type="NCBI Taxonomy" id="100452"/>
    <lineage>
        <taxon>Eukaryota</taxon>
        <taxon>Metazoa</taxon>
        <taxon>Spiralia</taxon>
        <taxon>Lophotrochozoa</taxon>
        <taxon>Mollusca</taxon>
        <taxon>Gastropoda</taxon>
        <taxon>Heterobranchia</taxon>
        <taxon>Euthyneura</taxon>
        <taxon>Panpulmonata</taxon>
        <taxon>Eupulmonata</taxon>
        <taxon>Stylommatophora</taxon>
        <taxon>Helicina</taxon>
        <taxon>Helicoidea</taxon>
        <taxon>Geomitridae</taxon>
        <taxon>Candidula</taxon>
    </lineage>
</organism>
<evidence type="ECO:0000256" key="1">
    <source>
        <dbReference type="SAM" id="MobiDB-lite"/>
    </source>
</evidence>
<proteinExistence type="predicted"/>
<dbReference type="Proteomes" id="UP000678393">
    <property type="component" value="Unassembled WGS sequence"/>
</dbReference>
<feature type="region of interest" description="Disordered" evidence="1">
    <location>
        <begin position="1563"/>
        <end position="1600"/>
    </location>
</feature>
<dbReference type="Pfam" id="PF15082">
    <property type="entry name" value="DUF4549"/>
    <property type="match status" value="1"/>
</dbReference>
<name>A0A8S3YNK1_9EUPU</name>
<feature type="compositionally biased region" description="Polar residues" evidence="1">
    <location>
        <begin position="1568"/>
        <end position="1592"/>
    </location>
</feature>
<protein>
    <recommendedName>
        <fullName evidence="2">DUF4549 domain-containing protein</fullName>
    </recommendedName>
</protein>
<feature type="compositionally biased region" description="Low complexity" evidence="1">
    <location>
        <begin position="272"/>
        <end position="281"/>
    </location>
</feature>
<feature type="non-terminal residue" evidence="3">
    <location>
        <position position="1"/>
    </location>
</feature>
<reference evidence="3" key="1">
    <citation type="submission" date="2021-04" db="EMBL/GenBank/DDBJ databases">
        <authorList>
            <consortium name="Molecular Ecology Group"/>
        </authorList>
    </citation>
    <scope>NUCLEOTIDE SEQUENCE</scope>
</reference>
<feature type="region of interest" description="Disordered" evidence="1">
    <location>
        <begin position="263"/>
        <end position="285"/>
    </location>
</feature>
<feature type="region of interest" description="Disordered" evidence="1">
    <location>
        <begin position="225"/>
        <end position="250"/>
    </location>
</feature>
<feature type="compositionally biased region" description="Basic and acidic residues" evidence="1">
    <location>
        <begin position="1141"/>
        <end position="1155"/>
    </location>
</feature>
<keyword evidence="4" id="KW-1185">Reference proteome</keyword>
<dbReference type="EMBL" id="CAJHNH020000335">
    <property type="protein sequence ID" value="CAG5117025.1"/>
    <property type="molecule type" value="Genomic_DNA"/>
</dbReference>
<feature type="compositionally biased region" description="Low complexity" evidence="1">
    <location>
        <begin position="1156"/>
        <end position="1170"/>
    </location>
</feature>